<dbReference type="RefSeq" id="WP_007192193.1">
    <property type="nucleotide sequence ID" value="NZ_AFWV01000004.1"/>
</dbReference>
<keyword evidence="3" id="KW-0808">Transferase</keyword>
<evidence type="ECO:0000256" key="5">
    <source>
        <dbReference type="ARBA" id="ARBA00022747"/>
    </source>
</evidence>
<dbReference type="InterPro" id="IPR002052">
    <property type="entry name" value="DNA_methylase_N6_adenine_CS"/>
</dbReference>
<evidence type="ECO:0000256" key="3">
    <source>
        <dbReference type="ARBA" id="ARBA00022679"/>
    </source>
</evidence>
<dbReference type="PROSITE" id="PS00092">
    <property type="entry name" value="N6_MTASE"/>
    <property type="match status" value="1"/>
</dbReference>
<dbReference type="PANTHER" id="PTHR42933:SF3">
    <property type="entry name" value="TYPE I RESTRICTION ENZYME MJAVIII METHYLASE SUBUNIT"/>
    <property type="match status" value="1"/>
</dbReference>
<dbReference type="PATRIC" id="fig|768671.3.peg.1407"/>
<name>F9U8R4_9GAMM</name>
<keyword evidence="8" id="KW-1185">Reference proteome</keyword>
<evidence type="ECO:0000256" key="4">
    <source>
        <dbReference type="ARBA" id="ARBA00022691"/>
    </source>
</evidence>
<proteinExistence type="predicted"/>
<dbReference type="GO" id="GO:0009307">
    <property type="term" value="P:DNA restriction-modification system"/>
    <property type="evidence" value="ECO:0007669"/>
    <property type="project" value="UniProtKB-KW"/>
</dbReference>
<dbReference type="GO" id="GO:0032259">
    <property type="term" value="P:methylation"/>
    <property type="evidence" value="ECO:0007669"/>
    <property type="project" value="UniProtKB-KW"/>
</dbReference>
<dbReference type="PANTHER" id="PTHR42933">
    <property type="entry name" value="SLR6095 PROTEIN"/>
    <property type="match status" value="1"/>
</dbReference>
<dbReference type="SUPFAM" id="SSF53335">
    <property type="entry name" value="S-adenosyl-L-methionine-dependent methyltransferases"/>
    <property type="match status" value="1"/>
</dbReference>
<gene>
    <name evidence="7" type="ORF">ThimaDRAFT_1316</name>
</gene>
<keyword evidence="4" id="KW-0949">S-adenosyl-L-methionine</keyword>
<comment type="catalytic activity">
    <reaction evidence="6">
        <text>a 2'-deoxyadenosine in DNA + S-adenosyl-L-methionine = an N(6)-methyl-2'-deoxyadenosine in DNA + S-adenosyl-L-homocysteine + H(+)</text>
        <dbReference type="Rhea" id="RHEA:15197"/>
        <dbReference type="Rhea" id="RHEA-COMP:12418"/>
        <dbReference type="Rhea" id="RHEA-COMP:12419"/>
        <dbReference type="ChEBI" id="CHEBI:15378"/>
        <dbReference type="ChEBI" id="CHEBI:57856"/>
        <dbReference type="ChEBI" id="CHEBI:59789"/>
        <dbReference type="ChEBI" id="CHEBI:90615"/>
        <dbReference type="ChEBI" id="CHEBI:90616"/>
        <dbReference type="EC" id="2.1.1.72"/>
    </reaction>
</comment>
<evidence type="ECO:0000313" key="8">
    <source>
        <dbReference type="Proteomes" id="UP000005459"/>
    </source>
</evidence>
<reference evidence="7 8" key="1">
    <citation type="submission" date="2011-06" db="EMBL/GenBank/DDBJ databases">
        <title>The draft genome of Thiocapsa marina 5811.</title>
        <authorList>
            <consortium name="US DOE Joint Genome Institute (JGI-PGF)"/>
            <person name="Lucas S."/>
            <person name="Han J."/>
            <person name="Cheng J.-F."/>
            <person name="Goodwin L."/>
            <person name="Pitluck S."/>
            <person name="Peters L."/>
            <person name="Land M.L."/>
            <person name="Hauser L."/>
            <person name="Vogl K."/>
            <person name="Liu Z."/>
            <person name="Imhoff J."/>
            <person name="Thiel V."/>
            <person name="Frigaard N.-U."/>
            <person name="Bryant D."/>
            <person name="Woyke T.J."/>
        </authorList>
    </citation>
    <scope>NUCLEOTIDE SEQUENCE [LARGE SCALE GENOMIC DNA]</scope>
    <source>
        <strain evidence="7 8">5811</strain>
    </source>
</reference>
<dbReference type="EMBL" id="AFWV01000004">
    <property type="protein sequence ID" value="EGV19172.1"/>
    <property type="molecule type" value="Genomic_DNA"/>
</dbReference>
<dbReference type="EC" id="2.1.1.72" evidence="1"/>
<accession>F9U8R4</accession>
<dbReference type="InterPro" id="IPR051537">
    <property type="entry name" value="DNA_Adenine_Mtase"/>
</dbReference>
<organism evidence="7 8">
    <name type="scientific">Thiocapsa marina 5811</name>
    <dbReference type="NCBI Taxonomy" id="768671"/>
    <lineage>
        <taxon>Bacteria</taxon>
        <taxon>Pseudomonadati</taxon>
        <taxon>Pseudomonadota</taxon>
        <taxon>Gammaproteobacteria</taxon>
        <taxon>Chromatiales</taxon>
        <taxon>Chromatiaceae</taxon>
        <taxon>Thiocapsa</taxon>
    </lineage>
</organism>
<keyword evidence="2 7" id="KW-0489">Methyltransferase</keyword>
<keyword evidence="5" id="KW-0680">Restriction system</keyword>
<evidence type="ECO:0000256" key="6">
    <source>
        <dbReference type="ARBA" id="ARBA00047942"/>
    </source>
</evidence>
<dbReference type="AlphaFoldDB" id="F9U8R4"/>
<protein>
    <recommendedName>
        <fullName evidence="1">site-specific DNA-methyltransferase (adenine-specific)</fullName>
        <ecNumber evidence="1">2.1.1.72</ecNumber>
    </recommendedName>
</protein>
<dbReference type="STRING" id="768671.ThimaDRAFT_1316"/>
<evidence type="ECO:0000313" key="7">
    <source>
        <dbReference type="EMBL" id="EGV19172.1"/>
    </source>
</evidence>
<dbReference type="Proteomes" id="UP000005459">
    <property type="component" value="Unassembled WGS sequence"/>
</dbReference>
<dbReference type="GO" id="GO:0009007">
    <property type="term" value="F:site-specific DNA-methyltransferase (adenine-specific) activity"/>
    <property type="evidence" value="ECO:0007669"/>
    <property type="project" value="UniProtKB-EC"/>
</dbReference>
<dbReference type="eggNOG" id="COG0286">
    <property type="taxonomic scope" value="Bacteria"/>
</dbReference>
<dbReference type="Gene3D" id="3.40.50.150">
    <property type="entry name" value="Vaccinia Virus protein VP39"/>
    <property type="match status" value="1"/>
</dbReference>
<evidence type="ECO:0000256" key="2">
    <source>
        <dbReference type="ARBA" id="ARBA00022603"/>
    </source>
</evidence>
<evidence type="ECO:0000256" key="1">
    <source>
        <dbReference type="ARBA" id="ARBA00011900"/>
    </source>
</evidence>
<dbReference type="GO" id="GO:0003676">
    <property type="term" value="F:nucleic acid binding"/>
    <property type="evidence" value="ECO:0007669"/>
    <property type="project" value="InterPro"/>
</dbReference>
<sequence>MRCIHLSPKPVLNGDGSVKHPGLDNHGMGTVFEELVRHFNEENNEAADNLVGGPEHSTLANDAFPSREFDFMLSNPPYGKSWKSDLERLGGKGDIKDPRFVIEHAADPEYSLITRSSDGQMLFLVNLLSKMKRSTPLGSRKPEHRKGRVQLIDATLWCKPLRKNLGKKNCELADADIQRICDTFLAFEETEQSKIFPNAALGYWKVTVERPLRLGGIDPDRAYTPKEIKALKETAERAEDAPPVIKKIHKKGAVADPLRGLFAATIGGKPVVLEYEPDTDLRDTEQVPLLEDGGIVAFLRREVLPHAPDAWYVPDSVKIGYEISFTRDFYKPKPLGTLEEIRADILALERETEGLLSEIVG</sequence>
<dbReference type="InterPro" id="IPR029063">
    <property type="entry name" value="SAM-dependent_MTases_sf"/>
</dbReference>